<feature type="region of interest" description="Disordered" evidence="1">
    <location>
        <begin position="407"/>
        <end position="464"/>
    </location>
</feature>
<proteinExistence type="predicted"/>
<feature type="region of interest" description="Disordered" evidence="1">
    <location>
        <begin position="28"/>
        <end position="48"/>
    </location>
</feature>
<dbReference type="AlphaFoldDB" id="A0A6J8BCX8"/>
<feature type="compositionally biased region" description="Basic and acidic residues" evidence="1">
    <location>
        <begin position="261"/>
        <end position="271"/>
    </location>
</feature>
<gene>
    <name evidence="2" type="ORF">MCOR_17067</name>
</gene>
<feature type="region of interest" description="Disordered" evidence="1">
    <location>
        <begin position="223"/>
        <end position="273"/>
    </location>
</feature>
<dbReference type="OrthoDB" id="6122999at2759"/>
<protein>
    <submittedName>
        <fullName evidence="2">Uncharacterized protein</fullName>
    </submittedName>
</protein>
<name>A0A6J8BCX8_MYTCO</name>
<dbReference type="EMBL" id="CACVKT020003004">
    <property type="protein sequence ID" value="CAC5381160.1"/>
    <property type="molecule type" value="Genomic_DNA"/>
</dbReference>
<accession>A0A6J8BCX8</accession>
<feature type="compositionally biased region" description="Basic and acidic residues" evidence="1">
    <location>
        <begin position="412"/>
        <end position="423"/>
    </location>
</feature>
<feature type="compositionally biased region" description="Low complexity" evidence="1">
    <location>
        <begin position="436"/>
        <end position="458"/>
    </location>
</feature>
<feature type="compositionally biased region" description="Polar residues" evidence="1">
    <location>
        <begin position="29"/>
        <end position="46"/>
    </location>
</feature>
<organism evidence="2 3">
    <name type="scientific">Mytilus coruscus</name>
    <name type="common">Sea mussel</name>
    <dbReference type="NCBI Taxonomy" id="42192"/>
    <lineage>
        <taxon>Eukaryota</taxon>
        <taxon>Metazoa</taxon>
        <taxon>Spiralia</taxon>
        <taxon>Lophotrochozoa</taxon>
        <taxon>Mollusca</taxon>
        <taxon>Bivalvia</taxon>
        <taxon>Autobranchia</taxon>
        <taxon>Pteriomorphia</taxon>
        <taxon>Mytilida</taxon>
        <taxon>Mytiloidea</taxon>
        <taxon>Mytilidae</taxon>
        <taxon>Mytilinae</taxon>
        <taxon>Mytilus</taxon>
    </lineage>
</organism>
<evidence type="ECO:0000313" key="2">
    <source>
        <dbReference type="EMBL" id="CAC5381160.1"/>
    </source>
</evidence>
<evidence type="ECO:0000313" key="3">
    <source>
        <dbReference type="Proteomes" id="UP000507470"/>
    </source>
</evidence>
<feature type="compositionally biased region" description="Low complexity" evidence="1">
    <location>
        <begin position="235"/>
        <end position="244"/>
    </location>
</feature>
<keyword evidence="3" id="KW-1185">Reference proteome</keyword>
<evidence type="ECO:0000256" key="1">
    <source>
        <dbReference type="SAM" id="MobiDB-lite"/>
    </source>
</evidence>
<reference evidence="2 3" key="1">
    <citation type="submission" date="2020-06" db="EMBL/GenBank/DDBJ databases">
        <authorList>
            <person name="Li R."/>
            <person name="Bekaert M."/>
        </authorList>
    </citation>
    <scope>NUCLEOTIDE SEQUENCE [LARGE SCALE GENOMIC DNA]</scope>
    <source>
        <strain evidence="3">wild</strain>
    </source>
</reference>
<sequence>MIFQILTVTQQLLCPNVQVCTNHHRDYTSSRPSFGSDNTFSNNNMDSHVPDQDVELSRIKSISEEEATTCIEPSFESALSQTSLPVKGPDAFKSRIEINQNAFFNRTVSDVYLPNILKPVTEGERRPSILKSLHGKNHPSWHSFVTDNDFTTNLKSQVPDEGFQLSRTKSKSEEETTICNKSFFESTFSKTSLPVQRPHNNASRTECFYDQVETLVHDKGIQPSKIKSRSEEEATTCSESSFESVLSKPSLPVHGPHPNTHRTEVIKDSSRNKTFAVAERQSQDKSSYRMYCSAKSKSKEVATTWRESSFESSLSKTSLRGPHAYKSRIGIIQDPYCNRQVTEAEHPNILKSPYGKINSSKSSFVNDDAFMKNFKSQVPDKGFQLSRIKSKFEEEATICSASPFESKLSKTSLRDQRPPESKSRTQVIQDKIDNVSNRSNIYNSFYSNNNSPKPSLPSEQNSYK</sequence>
<dbReference type="Proteomes" id="UP000507470">
    <property type="component" value="Unassembled WGS sequence"/>
</dbReference>